<accession>A0ABN7XNU9</accession>
<evidence type="ECO:0000313" key="2">
    <source>
        <dbReference type="Proteomes" id="UP000789901"/>
    </source>
</evidence>
<feature type="non-terminal residue" evidence="1">
    <location>
        <position position="59"/>
    </location>
</feature>
<gene>
    <name evidence="1" type="ORF">GMARGA_LOCUS45536</name>
</gene>
<dbReference type="Proteomes" id="UP000789901">
    <property type="component" value="Unassembled WGS sequence"/>
</dbReference>
<name>A0ABN7XNU9_GIGMA</name>
<reference evidence="1 2" key="1">
    <citation type="submission" date="2021-06" db="EMBL/GenBank/DDBJ databases">
        <authorList>
            <person name="Kallberg Y."/>
            <person name="Tangrot J."/>
            <person name="Rosling A."/>
        </authorList>
    </citation>
    <scope>NUCLEOTIDE SEQUENCE [LARGE SCALE GENOMIC DNA]</scope>
    <source>
        <strain evidence="1 2">120-4 pot B 10/14</strain>
    </source>
</reference>
<organism evidence="1 2">
    <name type="scientific">Gigaspora margarita</name>
    <dbReference type="NCBI Taxonomy" id="4874"/>
    <lineage>
        <taxon>Eukaryota</taxon>
        <taxon>Fungi</taxon>
        <taxon>Fungi incertae sedis</taxon>
        <taxon>Mucoromycota</taxon>
        <taxon>Glomeromycotina</taxon>
        <taxon>Glomeromycetes</taxon>
        <taxon>Diversisporales</taxon>
        <taxon>Gigasporaceae</taxon>
        <taxon>Gigaspora</taxon>
    </lineage>
</organism>
<proteinExistence type="predicted"/>
<protein>
    <submittedName>
        <fullName evidence="1">14005_t:CDS:1</fullName>
    </submittedName>
</protein>
<keyword evidence="2" id="KW-1185">Reference proteome</keyword>
<comment type="caution">
    <text evidence="1">The sequence shown here is derived from an EMBL/GenBank/DDBJ whole genome shotgun (WGS) entry which is preliminary data.</text>
</comment>
<dbReference type="EMBL" id="CAJVQB010163062">
    <property type="protein sequence ID" value="CAG8856715.1"/>
    <property type="molecule type" value="Genomic_DNA"/>
</dbReference>
<sequence>MEELKNLYKEIDLLSRYDIEKIEIINTIYESFSNKHRKDIRNAIINANVRLLDKNENYL</sequence>
<evidence type="ECO:0000313" key="1">
    <source>
        <dbReference type="EMBL" id="CAG8856715.1"/>
    </source>
</evidence>